<dbReference type="Pfam" id="PF19289">
    <property type="entry name" value="PmbA_TldD_3rd"/>
    <property type="match status" value="1"/>
</dbReference>
<evidence type="ECO:0000313" key="2">
    <source>
        <dbReference type="EMBL" id="MCY1136994.1"/>
    </source>
</evidence>
<dbReference type="InterPro" id="IPR035068">
    <property type="entry name" value="TldD/PmbA_N"/>
</dbReference>
<comment type="caution">
    <text evidence="2">The sequence shown here is derived from an EMBL/GenBank/DDBJ whole genome shotgun (WGS) entry which is preliminary data.</text>
</comment>
<sequence length="454" mass="46530">MSSFTAPVAPDALLETLQKAAASADADAVEIALLGRAGEYTRFAGGRIHQPQNITETQFTVRAIVNGHAARAACGALAFLDDAVARAAALARELAARASSPGHAVVAAADAVSPPLEMSVWSEDTVAFDGGARAALASSAMRQNAAAAGMFGRAVTQMAVVNSADVARHTLATEASGSLTATVDEGTSHWIDLHRSSSALNIEQAIERTVREATAGRGRGPLADGHYTVVLGPQAAGELIGFLPDFGFAGELAAAGVGLLAAPGAGAQVAAPMVTVADDALAVDGLPIGFDLEGTAKSRVALLDAGRVGAAVTDLTTARALGTASTGHAHVAREEPPRPVAANLRLEPGDQTEEDLIAGVERGVYVQRFWYTRLVDRVTGTITGVSRDGCFLIENGRLAAPVAGARFTHSVLDLLSTVDGLGSELRSQPVMNVWNGAATAPALRGHKFRFGAAR</sequence>
<proteinExistence type="predicted"/>
<evidence type="ECO:0000313" key="3">
    <source>
        <dbReference type="Proteomes" id="UP001151002"/>
    </source>
</evidence>
<organism evidence="2 3">
    <name type="scientific">Paractinoplanes pyxinae</name>
    <dbReference type="NCBI Taxonomy" id="2997416"/>
    <lineage>
        <taxon>Bacteria</taxon>
        <taxon>Bacillati</taxon>
        <taxon>Actinomycetota</taxon>
        <taxon>Actinomycetes</taxon>
        <taxon>Micromonosporales</taxon>
        <taxon>Micromonosporaceae</taxon>
        <taxon>Paractinoplanes</taxon>
    </lineage>
</organism>
<keyword evidence="3" id="KW-1185">Reference proteome</keyword>
<dbReference type="Gene3D" id="3.30.2290.10">
    <property type="entry name" value="PmbA/TldD superfamily"/>
    <property type="match status" value="1"/>
</dbReference>
<gene>
    <name evidence="2" type="ORF">OWR29_03225</name>
</gene>
<reference evidence="2" key="1">
    <citation type="submission" date="2022-11" db="EMBL/GenBank/DDBJ databases">
        <authorList>
            <person name="Somphong A."/>
            <person name="Phongsopitanun W."/>
        </authorList>
    </citation>
    <scope>NUCLEOTIDE SEQUENCE</scope>
    <source>
        <strain evidence="2">Pm04-4</strain>
    </source>
</reference>
<accession>A0ABT4ARW9</accession>
<evidence type="ECO:0000259" key="1">
    <source>
        <dbReference type="Pfam" id="PF19289"/>
    </source>
</evidence>
<dbReference type="PANTHER" id="PTHR43666">
    <property type="entry name" value="TLDD PROTEIN"/>
    <property type="match status" value="1"/>
</dbReference>
<dbReference type="Proteomes" id="UP001151002">
    <property type="component" value="Unassembled WGS sequence"/>
</dbReference>
<protein>
    <submittedName>
        <fullName evidence="2">TldD/PmbA family protein</fullName>
    </submittedName>
</protein>
<dbReference type="InterPro" id="IPR045569">
    <property type="entry name" value="Metalloprtase-TldD/E_C"/>
</dbReference>
<dbReference type="PANTHER" id="PTHR43666:SF1">
    <property type="entry name" value="CONSERVED PROTEIN"/>
    <property type="match status" value="1"/>
</dbReference>
<dbReference type="EMBL" id="JAPNTZ010000001">
    <property type="protein sequence ID" value="MCY1136994.1"/>
    <property type="molecule type" value="Genomic_DNA"/>
</dbReference>
<dbReference type="RefSeq" id="WP_267560793.1">
    <property type="nucleotide sequence ID" value="NZ_JAPNTZ010000001.1"/>
</dbReference>
<name>A0ABT4ARW9_9ACTN</name>
<dbReference type="SUPFAM" id="SSF111283">
    <property type="entry name" value="Putative modulator of DNA gyrase, PmbA/TldD"/>
    <property type="match status" value="1"/>
</dbReference>
<dbReference type="InterPro" id="IPR036059">
    <property type="entry name" value="TldD/PmbA_sf"/>
</dbReference>
<feature type="domain" description="Metalloprotease TldD/E C-terminal" evidence="1">
    <location>
        <begin position="225"/>
        <end position="449"/>
    </location>
</feature>